<dbReference type="EMBL" id="DF820459">
    <property type="protein sequence ID" value="GAK52926.1"/>
    <property type="molecule type" value="Genomic_DNA"/>
</dbReference>
<organism evidence="1">
    <name type="scientific">Candidatus Moduliflexus flocculans</name>
    <dbReference type="NCBI Taxonomy" id="1499966"/>
    <lineage>
        <taxon>Bacteria</taxon>
        <taxon>Candidatus Moduliflexota</taxon>
        <taxon>Candidatus Moduliflexia</taxon>
        <taxon>Candidatus Moduliflexales</taxon>
        <taxon>Candidatus Moduliflexaceae</taxon>
    </lineage>
</organism>
<keyword evidence="2" id="KW-1185">Reference proteome</keyword>
<dbReference type="HOGENOM" id="CLU_3040731_0_0_0"/>
<evidence type="ECO:0000313" key="2">
    <source>
        <dbReference type="Proteomes" id="UP000030700"/>
    </source>
</evidence>
<name>A0A0S6W5I9_9BACT</name>
<accession>A0A0S6W5I9</accession>
<sequence>MLPSPYCVAVTERIASDESFWERLVLQDHIAYGENMVNRCFTLILSYTYPCSFS</sequence>
<dbReference type="Proteomes" id="UP000030700">
    <property type="component" value="Unassembled WGS sequence"/>
</dbReference>
<proteinExistence type="predicted"/>
<reference evidence="1" key="1">
    <citation type="journal article" date="2015" name="PeerJ">
        <title>First genomic representation of candidate bacterial phylum KSB3 points to enhanced environmental sensing as a trigger of wastewater bulking.</title>
        <authorList>
            <person name="Sekiguchi Y."/>
            <person name="Ohashi A."/>
            <person name="Parks D.H."/>
            <person name="Yamauchi T."/>
            <person name="Tyson G.W."/>
            <person name="Hugenholtz P."/>
        </authorList>
    </citation>
    <scope>NUCLEOTIDE SEQUENCE [LARGE SCALE GENOMIC DNA]</scope>
</reference>
<evidence type="ECO:0000313" key="1">
    <source>
        <dbReference type="EMBL" id="GAK52926.1"/>
    </source>
</evidence>
<gene>
    <name evidence="1" type="ORF">U14_04184</name>
</gene>
<protein>
    <submittedName>
        <fullName evidence="1">Uncharacterized protein</fullName>
    </submittedName>
</protein>
<dbReference type="AlphaFoldDB" id="A0A0S6W5I9"/>